<evidence type="ECO:0000256" key="1">
    <source>
        <dbReference type="ARBA" id="ARBA00003475"/>
    </source>
</evidence>
<proteinExistence type="predicted"/>
<feature type="transmembrane region" description="Helical" evidence="8">
    <location>
        <begin position="147"/>
        <end position="167"/>
    </location>
</feature>
<organism evidence="10 11">
    <name type="scientific">Pararhizobium capsulatum DSM 1112</name>
    <dbReference type="NCBI Taxonomy" id="1121113"/>
    <lineage>
        <taxon>Bacteria</taxon>
        <taxon>Pseudomonadati</taxon>
        <taxon>Pseudomonadota</taxon>
        <taxon>Alphaproteobacteria</taxon>
        <taxon>Hyphomicrobiales</taxon>
        <taxon>Rhizobiaceae</taxon>
        <taxon>Rhizobium/Agrobacterium group</taxon>
        <taxon>Pararhizobium</taxon>
    </lineage>
</organism>
<feature type="transmembrane region" description="Helical" evidence="8">
    <location>
        <begin position="81"/>
        <end position="102"/>
    </location>
</feature>
<reference evidence="10 11" key="1">
    <citation type="submission" date="2023-07" db="EMBL/GenBank/DDBJ databases">
        <title>Genomic Encyclopedia of Type Strains, Phase IV (KMG-IV): sequencing the most valuable type-strain genomes for metagenomic binning, comparative biology and taxonomic classification.</title>
        <authorList>
            <person name="Goeker M."/>
        </authorList>
    </citation>
    <scope>NUCLEOTIDE SEQUENCE [LARGE SCALE GENOMIC DNA]</scope>
    <source>
        <strain evidence="10 11">DSM 1112</strain>
    </source>
</reference>
<keyword evidence="11" id="KW-1185">Reference proteome</keyword>
<evidence type="ECO:0000256" key="3">
    <source>
        <dbReference type="ARBA" id="ARBA00004856"/>
    </source>
</evidence>
<feature type="transmembrane region" description="Helical" evidence="8">
    <location>
        <begin position="123"/>
        <end position="141"/>
    </location>
</feature>
<dbReference type="RefSeq" id="WP_307234636.1">
    <property type="nucleotide sequence ID" value="NZ_JAUSVF010000002.1"/>
</dbReference>
<comment type="pathway">
    <text evidence="3">One-carbon metabolism; methylamine degradation.</text>
</comment>
<feature type="domain" description="Methylamine utilisation protein MauE" evidence="9">
    <location>
        <begin position="14"/>
        <end position="139"/>
    </location>
</feature>
<evidence type="ECO:0000256" key="6">
    <source>
        <dbReference type="ARBA" id="ARBA00022989"/>
    </source>
</evidence>
<evidence type="ECO:0000256" key="5">
    <source>
        <dbReference type="ARBA" id="ARBA00022692"/>
    </source>
</evidence>
<evidence type="ECO:0000256" key="7">
    <source>
        <dbReference type="ARBA" id="ARBA00023136"/>
    </source>
</evidence>
<comment type="function">
    <text evidence="1">May be specifically involved in the processing, transport, and/or maturation of the MADH beta-subunit.</text>
</comment>
<feature type="transmembrane region" description="Helical" evidence="8">
    <location>
        <begin position="6"/>
        <end position="27"/>
    </location>
</feature>
<accession>A0ABU0BXP0</accession>
<name>A0ABU0BXP0_9HYPH</name>
<evidence type="ECO:0000256" key="8">
    <source>
        <dbReference type="SAM" id="Phobius"/>
    </source>
</evidence>
<evidence type="ECO:0000256" key="2">
    <source>
        <dbReference type="ARBA" id="ARBA00004141"/>
    </source>
</evidence>
<comment type="subcellular location">
    <subcellularLocation>
        <location evidence="2">Membrane</location>
        <topology evidence="2">Multi-pass membrane protein</topology>
    </subcellularLocation>
</comment>
<evidence type="ECO:0000256" key="4">
    <source>
        <dbReference type="ARBA" id="ARBA00019078"/>
    </source>
</evidence>
<protein>
    <recommendedName>
        <fullName evidence="4">Methylamine utilization protein MauE</fullName>
    </recommendedName>
</protein>
<evidence type="ECO:0000313" key="11">
    <source>
        <dbReference type="Proteomes" id="UP001230207"/>
    </source>
</evidence>
<gene>
    <name evidence="10" type="ORF">QO002_004939</name>
</gene>
<dbReference type="Proteomes" id="UP001230207">
    <property type="component" value="Unassembled WGS sequence"/>
</dbReference>
<evidence type="ECO:0000259" key="9">
    <source>
        <dbReference type="Pfam" id="PF07291"/>
    </source>
</evidence>
<keyword evidence="7 8" id="KW-0472">Membrane</keyword>
<feature type="transmembrane region" description="Helical" evidence="8">
    <location>
        <begin position="58"/>
        <end position="75"/>
    </location>
</feature>
<dbReference type="InterPro" id="IPR009908">
    <property type="entry name" value="Methylamine_util_MauE"/>
</dbReference>
<dbReference type="Pfam" id="PF07291">
    <property type="entry name" value="MauE"/>
    <property type="match status" value="1"/>
</dbReference>
<keyword evidence="5 8" id="KW-0812">Transmembrane</keyword>
<comment type="caution">
    <text evidence="10">The sequence shown here is derived from an EMBL/GenBank/DDBJ whole genome shotgun (WGS) entry which is preliminary data.</text>
</comment>
<dbReference type="EMBL" id="JAUSVF010000002">
    <property type="protein sequence ID" value="MDQ0322733.1"/>
    <property type="molecule type" value="Genomic_DNA"/>
</dbReference>
<keyword evidence="6 8" id="KW-1133">Transmembrane helix</keyword>
<evidence type="ECO:0000313" key="10">
    <source>
        <dbReference type="EMBL" id="MDQ0322733.1"/>
    </source>
</evidence>
<sequence>MMDGVFQTAFPGMVAASATTFTALLFLRAAWHKASDFSTLTGYVADYQLLPEGLVEPVARLLIAAEIATVLLLVLPMTAGFAASLAILLLGTYAAGIAINIGRGRTRIECGCGGPDQPLSAALLVRNTLLAGIAAMVLMVTERPLGIAEAAVALGCGLMAWLIYAVIEQLLANAGHSRLTR</sequence>